<dbReference type="PANTHER" id="PTHR43580:SF2">
    <property type="entry name" value="CYTOKINE-LIKE NUCLEAR FACTOR N-PAC"/>
    <property type="match status" value="1"/>
</dbReference>
<dbReference type="InterPro" id="IPR006115">
    <property type="entry name" value="6PGDH_NADP-bd"/>
</dbReference>
<name>A0A1G8WLR3_9ACTN</name>
<dbReference type="InterPro" id="IPR013328">
    <property type="entry name" value="6PGD_dom2"/>
</dbReference>
<dbReference type="PANTHER" id="PTHR43580">
    <property type="entry name" value="OXIDOREDUCTASE GLYR1-RELATED"/>
    <property type="match status" value="1"/>
</dbReference>
<dbReference type="Gene3D" id="1.10.1040.10">
    <property type="entry name" value="N-(1-d-carboxylethyl)-l-norvaline Dehydrogenase, domain 2"/>
    <property type="match status" value="1"/>
</dbReference>
<dbReference type="AlphaFoldDB" id="A0A1G8WLR3"/>
<evidence type="ECO:0000259" key="4">
    <source>
        <dbReference type="Pfam" id="PF21761"/>
    </source>
</evidence>
<dbReference type="Proteomes" id="UP000199155">
    <property type="component" value="Unassembled WGS sequence"/>
</dbReference>
<dbReference type="PIRSF" id="PIRSF000103">
    <property type="entry name" value="HIBADH"/>
    <property type="match status" value="1"/>
</dbReference>
<dbReference type="EMBL" id="FNFF01000002">
    <property type="protein sequence ID" value="SDJ79289.1"/>
    <property type="molecule type" value="Genomic_DNA"/>
</dbReference>
<gene>
    <name evidence="5" type="ORF">SAMN05421806_102550</name>
</gene>
<reference evidence="5 6" key="1">
    <citation type="submission" date="2016-10" db="EMBL/GenBank/DDBJ databases">
        <authorList>
            <person name="de Groot N.N."/>
        </authorList>
    </citation>
    <scope>NUCLEOTIDE SEQUENCE [LARGE SCALE GENOMIC DNA]</scope>
    <source>
        <strain evidence="5 6">CGMCC 4.5727</strain>
    </source>
</reference>
<evidence type="ECO:0000313" key="5">
    <source>
        <dbReference type="EMBL" id="SDJ79289.1"/>
    </source>
</evidence>
<dbReference type="Pfam" id="PF03446">
    <property type="entry name" value="NAD_binding_2"/>
    <property type="match status" value="1"/>
</dbReference>
<feature type="domain" description="NADPH-dependent reductive aminase-like C-terminal" evidence="4">
    <location>
        <begin position="177"/>
        <end position="302"/>
    </location>
</feature>
<evidence type="ECO:0000256" key="2">
    <source>
        <dbReference type="ARBA" id="ARBA00023002"/>
    </source>
</evidence>
<dbReference type="GO" id="GO:0016491">
    <property type="term" value="F:oxidoreductase activity"/>
    <property type="evidence" value="ECO:0007669"/>
    <property type="project" value="UniProtKB-KW"/>
</dbReference>
<dbReference type="Gene3D" id="3.40.50.720">
    <property type="entry name" value="NAD(P)-binding Rossmann-like Domain"/>
    <property type="match status" value="1"/>
</dbReference>
<keyword evidence="2" id="KW-0560">Oxidoreductase</keyword>
<organism evidence="5 6">
    <name type="scientific">Streptomyces indicus</name>
    <dbReference type="NCBI Taxonomy" id="417292"/>
    <lineage>
        <taxon>Bacteria</taxon>
        <taxon>Bacillati</taxon>
        <taxon>Actinomycetota</taxon>
        <taxon>Actinomycetes</taxon>
        <taxon>Kitasatosporales</taxon>
        <taxon>Streptomycetaceae</taxon>
        <taxon>Streptomyces</taxon>
    </lineage>
</organism>
<dbReference type="GO" id="GO:0050661">
    <property type="term" value="F:NADP binding"/>
    <property type="evidence" value="ECO:0007669"/>
    <property type="project" value="InterPro"/>
</dbReference>
<evidence type="ECO:0000259" key="3">
    <source>
        <dbReference type="Pfam" id="PF03446"/>
    </source>
</evidence>
<dbReference type="InterPro" id="IPR051265">
    <property type="entry name" value="HIBADH-related_NP60_sf"/>
</dbReference>
<dbReference type="InterPro" id="IPR048666">
    <property type="entry name" value="RedAm-like_C"/>
</dbReference>
<dbReference type="SUPFAM" id="SSF51735">
    <property type="entry name" value="NAD(P)-binding Rossmann-fold domains"/>
    <property type="match status" value="1"/>
</dbReference>
<dbReference type="InterPro" id="IPR036291">
    <property type="entry name" value="NAD(P)-bd_dom_sf"/>
</dbReference>
<evidence type="ECO:0000256" key="1">
    <source>
        <dbReference type="ARBA" id="ARBA00009080"/>
    </source>
</evidence>
<feature type="domain" description="6-phosphogluconate dehydrogenase NADP-binding" evidence="3">
    <location>
        <begin position="22"/>
        <end position="170"/>
    </location>
</feature>
<proteinExistence type="inferred from homology"/>
<dbReference type="InterPro" id="IPR015815">
    <property type="entry name" value="HIBADH-related"/>
</dbReference>
<dbReference type="Pfam" id="PF21761">
    <property type="entry name" value="RedAm-like_C"/>
    <property type="match status" value="1"/>
</dbReference>
<keyword evidence="6" id="KW-1185">Reference proteome</keyword>
<comment type="similarity">
    <text evidence="1">Belongs to the HIBADH-related family.</text>
</comment>
<dbReference type="STRING" id="417292.SAMN05421806_102550"/>
<evidence type="ECO:0000313" key="6">
    <source>
        <dbReference type="Proteomes" id="UP000199155"/>
    </source>
</evidence>
<accession>A0A1G8WLR3</accession>
<sequence>MGESTSKMGGNGADGSAAKQPVTVIGLGPMGRAISAALLERGHRVTVWNRTASRADELVAKGAARAASPEEALAASELVLVVLTDYAAMHQILGPVADSLAGKVVANFSSDTPERTRAGAAWAESHGARYVAGGLGVSAVQVGTDEAFVYFAGPKDVVEEHREVFEVIGSVDYRGADHGLAPLWYQLQLGLFWSSLTAYLHTVAVAGANGISPEELLPYAVQTADSVAGFLKFYTPRLQAGSHEGDVDRLSMGVASVEHVVDTARDSGVDAALPEALLSVFRRGMDAGLADRSVTSLVEVFRGSEASVNHG</sequence>
<protein>
    <submittedName>
        <fullName evidence="5">3-hydroxyisobutyrate dehydrogenase</fullName>
    </submittedName>
</protein>